<keyword evidence="1" id="KW-0732">Signal</keyword>
<name>A0A9W6ITA2_9HYPH</name>
<reference evidence="3 4" key="2">
    <citation type="submission" date="2021-01" db="EMBL/GenBank/DDBJ databases">
        <title>Genomic Encyclopedia of Type Strains, Phase IV (KMG-IV): sequencing the most valuable type-strain genomes for metagenomic binning, comparative biology and taxonomic classification.</title>
        <authorList>
            <person name="Goeker M."/>
        </authorList>
    </citation>
    <scope>NUCLEOTIDE SEQUENCE [LARGE SCALE GENOMIC DNA]</scope>
    <source>
        <strain evidence="3 4">DSM 6130</strain>
    </source>
</reference>
<dbReference type="EMBL" id="BSFF01000002">
    <property type="protein sequence ID" value="GLK55252.1"/>
    <property type="molecule type" value="Genomic_DNA"/>
</dbReference>
<dbReference type="Proteomes" id="UP001143400">
    <property type="component" value="Unassembled WGS sequence"/>
</dbReference>
<dbReference type="InterPro" id="IPR019225">
    <property type="entry name" value="DUF2155"/>
</dbReference>
<dbReference type="EMBL" id="JAFBCY010000001">
    <property type="protein sequence ID" value="MBM7849960.1"/>
    <property type="molecule type" value="Genomic_DNA"/>
</dbReference>
<reference evidence="2" key="3">
    <citation type="submission" date="2023-01" db="EMBL/GenBank/DDBJ databases">
        <authorList>
            <person name="Sun Q."/>
            <person name="Evtushenko L."/>
        </authorList>
    </citation>
    <scope>NUCLEOTIDE SEQUENCE</scope>
    <source>
        <strain evidence="2">VKM B-1606</strain>
    </source>
</reference>
<protein>
    <recommendedName>
        <fullName evidence="6">DUF2155 domain-containing protein</fullName>
    </recommendedName>
</protein>
<evidence type="ECO:0000313" key="4">
    <source>
        <dbReference type="Proteomes" id="UP000758856"/>
    </source>
</evidence>
<evidence type="ECO:0008006" key="6">
    <source>
        <dbReference type="Google" id="ProtNLM"/>
    </source>
</evidence>
<dbReference type="Pfam" id="PF09923">
    <property type="entry name" value="DUF2155"/>
    <property type="match status" value="1"/>
</dbReference>
<evidence type="ECO:0000313" key="2">
    <source>
        <dbReference type="EMBL" id="GLK55252.1"/>
    </source>
</evidence>
<accession>A0A9W6ITA2</accession>
<sequence>MSFRRFLTAAALSAGALHGAPALAQNPGTAPIGPQPKAAKPEIVAPTPRIDNPVAVFNGLDKITGRITEFDAPIDKTVAFGELKVTPHVCYTRPPTEAPNTTSYVDVVETTLANEQKKIFSGWMFASSPGLSGVEHPIYDVWLVDCKGGARPQAPQGPTLGE</sequence>
<comment type="caution">
    <text evidence="2">The sequence shown here is derived from an EMBL/GenBank/DDBJ whole genome shotgun (WGS) entry which is preliminary data.</text>
</comment>
<dbReference type="Proteomes" id="UP000758856">
    <property type="component" value="Unassembled WGS sequence"/>
</dbReference>
<evidence type="ECO:0000313" key="3">
    <source>
        <dbReference type="EMBL" id="MBM7849960.1"/>
    </source>
</evidence>
<proteinExistence type="predicted"/>
<evidence type="ECO:0000313" key="5">
    <source>
        <dbReference type="Proteomes" id="UP001143400"/>
    </source>
</evidence>
<dbReference type="RefSeq" id="WP_204948439.1">
    <property type="nucleotide sequence ID" value="NZ_BSFF01000002.1"/>
</dbReference>
<dbReference type="AlphaFoldDB" id="A0A9W6ITA2"/>
<feature type="signal peptide" evidence="1">
    <location>
        <begin position="1"/>
        <end position="24"/>
    </location>
</feature>
<evidence type="ECO:0000256" key="1">
    <source>
        <dbReference type="SAM" id="SignalP"/>
    </source>
</evidence>
<gene>
    <name evidence="2" type="ORF">GCM10008170_12710</name>
    <name evidence="3" type="ORF">JOD31_000172</name>
</gene>
<keyword evidence="4" id="KW-1185">Reference proteome</keyword>
<reference evidence="2" key="1">
    <citation type="journal article" date="2014" name="Int. J. Syst. Evol. Microbiol.">
        <title>Complete genome sequence of Corynebacterium casei LMG S-19264T (=DSM 44701T), isolated from a smear-ripened cheese.</title>
        <authorList>
            <consortium name="US DOE Joint Genome Institute (JGI-PGF)"/>
            <person name="Walter F."/>
            <person name="Albersmeier A."/>
            <person name="Kalinowski J."/>
            <person name="Ruckert C."/>
        </authorList>
    </citation>
    <scope>NUCLEOTIDE SEQUENCE</scope>
    <source>
        <strain evidence="2">VKM B-1606</strain>
    </source>
</reference>
<organism evidence="2 5">
    <name type="scientific">Methylopila capsulata</name>
    <dbReference type="NCBI Taxonomy" id="61654"/>
    <lineage>
        <taxon>Bacteria</taxon>
        <taxon>Pseudomonadati</taxon>
        <taxon>Pseudomonadota</taxon>
        <taxon>Alphaproteobacteria</taxon>
        <taxon>Hyphomicrobiales</taxon>
        <taxon>Methylopilaceae</taxon>
        <taxon>Methylopila</taxon>
    </lineage>
</organism>
<feature type="chain" id="PRO_5040922256" description="DUF2155 domain-containing protein" evidence="1">
    <location>
        <begin position="25"/>
        <end position="162"/>
    </location>
</feature>